<name>A0A367Y049_9ASCO</name>
<accession>A0A367Y049</accession>
<dbReference type="Proteomes" id="UP000253472">
    <property type="component" value="Unassembled WGS sequence"/>
</dbReference>
<comment type="caution">
    <text evidence="2">The sequence shown here is derived from an EMBL/GenBank/DDBJ whole genome shotgun (WGS) entry which is preliminary data.</text>
</comment>
<keyword evidence="1" id="KW-0732">Signal</keyword>
<dbReference type="EMBL" id="QLNQ01000027">
    <property type="protein sequence ID" value="RCK59214.1"/>
    <property type="molecule type" value="Genomic_DNA"/>
</dbReference>
<reference evidence="2 3" key="1">
    <citation type="submission" date="2018-06" db="EMBL/GenBank/DDBJ databases">
        <title>Whole genome sequencing of Candida tropicalis (genome annotated by CSBL at Korea University).</title>
        <authorList>
            <person name="Ahn J."/>
        </authorList>
    </citation>
    <scope>NUCLEOTIDE SEQUENCE [LARGE SCALE GENOMIC DNA]</scope>
    <source>
        <strain evidence="2 3">ATCC 20962</strain>
    </source>
</reference>
<evidence type="ECO:0000256" key="1">
    <source>
        <dbReference type="SAM" id="SignalP"/>
    </source>
</evidence>
<evidence type="ECO:0000313" key="3">
    <source>
        <dbReference type="Proteomes" id="UP000253472"/>
    </source>
</evidence>
<dbReference type="AlphaFoldDB" id="A0A367Y049"/>
<dbReference type="OrthoDB" id="10590738at2759"/>
<keyword evidence="3" id="KW-1185">Reference proteome</keyword>
<organism evidence="2 3">
    <name type="scientific">Candida viswanathii</name>
    <dbReference type="NCBI Taxonomy" id="5486"/>
    <lineage>
        <taxon>Eukaryota</taxon>
        <taxon>Fungi</taxon>
        <taxon>Dikarya</taxon>
        <taxon>Ascomycota</taxon>
        <taxon>Saccharomycotina</taxon>
        <taxon>Pichiomycetes</taxon>
        <taxon>Debaryomycetaceae</taxon>
        <taxon>Candida/Lodderomyces clade</taxon>
        <taxon>Candida</taxon>
    </lineage>
</organism>
<feature type="chain" id="PRO_5016909142" evidence="1">
    <location>
        <begin position="19"/>
        <end position="134"/>
    </location>
</feature>
<sequence length="134" mass="13732">MLSAQIILILAFCVNIFANPIAQPGNSLILRLVKRKGRGGSSGSSISSGSSGSSGTTLVSNGLKTNWGNNQYHCSGKTCGYGNYYAPTAAAAAAGYGTARYHGNSTTNRTSGAANLIVPRVYWITLGAAGTLLL</sequence>
<protein>
    <submittedName>
        <fullName evidence="2">Putative GPI-anchored protein 57</fullName>
    </submittedName>
</protein>
<proteinExistence type="predicted"/>
<feature type="signal peptide" evidence="1">
    <location>
        <begin position="1"/>
        <end position="18"/>
    </location>
</feature>
<evidence type="ECO:0000313" key="2">
    <source>
        <dbReference type="EMBL" id="RCK59214.1"/>
    </source>
</evidence>
<gene>
    <name evidence="2" type="primary">PGA57</name>
    <name evidence="2" type="ORF">Cantr_07076</name>
</gene>